<evidence type="ECO:0000256" key="1">
    <source>
        <dbReference type="SAM" id="MobiDB-lite"/>
    </source>
</evidence>
<feature type="region of interest" description="Disordered" evidence="1">
    <location>
        <begin position="1"/>
        <end position="24"/>
    </location>
</feature>
<organism evidence="2 3">
    <name type="scientific">Gemmata massiliana</name>
    <dbReference type="NCBI Taxonomy" id="1210884"/>
    <lineage>
        <taxon>Bacteria</taxon>
        <taxon>Pseudomonadati</taxon>
        <taxon>Planctomycetota</taxon>
        <taxon>Planctomycetia</taxon>
        <taxon>Gemmatales</taxon>
        <taxon>Gemmataceae</taxon>
        <taxon>Gemmata</taxon>
    </lineage>
</organism>
<name>A0A6P2D9N2_9BACT</name>
<sequence>MGKHHRNTGSETRTLSGTVRQHNFSPKGEIEGLVLETEAGPVQVNFPHGPEATELPTPVPGSMVRFVVGADHRAAEHGSGDHPVCEFVADADAAPEEGGRPATVGVVVRLNYARHGEPNGVVLDTGDFVHLKPHGMRLVLLAIGTRVRAEGVARPTATGHRVIEASVVNGIEVARGKPH</sequence>
<dbReference type="KEGG" id="gms:SOIL9_09070"/>
<feature type="compositionally biased region" description="Polar residues" evidence="1">
    <location>
        <begin position="9"/>
        <end position="24"/>
    </location>
</feature>
<dbReference type="RefSeq" id="WP_162671039.1">
    <property type="nucleotide sequence ID" value="NZ_LR593886.1"/>
</dbReference>
<dbReference type="EMBL" id="LR593886">
    <property type="protein sequence ID" value="VTR97065.1"/>
    <property type="molecule type" value="Genomic_DNA"/>
</dbReference>
<reference evidence="2 3" key="1">
    <citation type="submission" date="2019-05" db="EMBL/GenBank/DDBJ databases">
        <authorList>
            <consortium name="Science for Life Laboratories"/>
        </authorList>
    </citation>
    <scope>NUCLEOTIDE SEQUENCE [LARGE SCALE GENOMIC DNA]</scope>
    <source>
        <strain evidence="2">Soil9</strain>
    </source>
</reference>
<dbReference type="AlphaFoldDB" id="A0A6P2D9N2"/>
<accession>A0A6P2D9N2</accession>
<gene>
    <name evidence="2" type="ORF">SOIL9_09070</name>
</gene>
<proteinExistence type="predicted"/>
<evidence type="ECO:0000313" key="3">
    <source>
        <dbReference type="Proteomes" id="UP000464178"/>
    </source>
</evidence>
<dbReference type="Proteomes" id="UP000464178">
    <property type="component" value="Chromosome"/>
</dbReference>
<evidence type="ECO:0000313" key="2">
    <source>
        <dbReference type="EMBL" id="VTR97065.1"/>
    </source>
</evidence>
<keyword evidence="3" id="KW-1185">Reference proteome</keyword>
<protein>
    <submittedName>
        <fullName evidence="2">Uncharacterized protein</fullName>
    </submittedName>
</protein>